<accession>A0A1M6BBC5</accession>
<dbReference type="Proteomes" id="UP000184241">
    <property type="component" value="Unassembled WGS sequence"/>
</dbReference>
<feature type="transmembrane region" description="Helical" evidence="1">
    <location>
        <begin position="47"/>
        <end position="67"/>
    </location>
</feature>
<evidence type="ECO:0000256" key="1">
    <source>
        <dbReference type="SAM" id="Phobius"/>
    </source>
</evidence>
<protein>
    <submittedName>
        <fullName evidence="2">Uncharacterized protein</fullName>
    </submittedName>
</protein>
<keyword evidence="1" id="KW-0812">Transmembrane</keyword>
<feature type="transmembrane region" description="Helical" evidence="1">
    <location>
        <begin position="98"/>
        <end position="117"/>
    </location>
</feature>
<evidence type="ECO:0000313" key="2">
    <source>
        <dbReference type="EMBL" id="SHI46051.1"/>
    </source>
</evidence>
<keyword evidence="1" id="KW-0472">Membrane</keyword>
<keyword evidence="1" id="KW-1133">Transmembrane helix</keyword>
<dbReference type="AlphaFoldDB" id="A0A1M6BBC5"/>
<name>A0A1M6BBC5_9CLOT</name>
<feature type="transmembrane region" description="Helical" evidence="1">
    <location>
        <begin position="123"/>
        <end position="142"/>
    </location>
</feature>
<evidence type="ECO:0000313" key="3">
    <source>
        <dbReference type="Proteomes" id="UP000184241"/>
    </source>
</evidence>
<dbReference type="RefSeq" id="WP_073022199.1">
    <property type="nucleotide sequence ID" value="NZ_FQXU01000014.1"/>
</dbReference>
<gene>
    <name evidence="2" type="ORF">SAMN02745941_03841</name>
</gene>
<sequence length="150" mass="17206">MEKFKNVLNKRIVVMNTFNLLAVSFIALSNIYRSTIYTKNVDIADMIHGFQLGIFVGLEFMMVMFVFRYRKALKSETELKKLYIEEMDERRKLIKDKIGGTGLNICLGGIATATIISGFFNEIVFLSLMGALIFMASVKGILKVYYRNKF</sequence>
<reference evidence="2 3" key="1">
    <citation type="submission" date="2016-11" db="EMBL/GenBank/DDBJ databases">
        <authorList>
            <person name="Jaros S."/>
            <person name="Januszkiewicz K."/>
            <person name="Wedrychowicz H."/>
        </authorList>
    </citation>
    <scope>NUCLEOTIDE SEQUENCE [LARGE SCALE GENOMIC DNA]</scope>
    <source>
        <strain evidence="2 3">DSM 6191</strain>
    </source>
</reference>
<dbReference type="EMBL" id="FQXU01000014">
    <property type="protein sequence ID" value="SHI46051.1"/>
    <property type="molecule type" value="Genomic_DNA"/>
</dbReference>
<feature type="transmembrane region" description="Helical" evidence="1">
    <location>
        <begin position="12"/>
        <end position="32"/>
    </location>
</feature>
<proteinExistence type="predicted"/>
<organism evidence="2 3">
    <name type="scientific">Clostridium intestinale DSM 6191</name>
    <dbReference type="NCBI Taxonomy" id="1121320"/>
    <lineage>
        <taxon>Bacteria</taxon>
        <taxon>Bacillati</taxon>
        <taxon>Bacillota</taxon>
        <taxon>Clostridia</taxon>
        <taxon>Eubacteriales</taxon>
        <taxon>Clostridiaceae</taxon>
        <taxon>Clostridium</taxon>
    </lineage>
</organism>